<keyword evidence="3" id="KW-1185">Reference proteome</keyword>
<evidence type="ECO:0000313" key="3">
    <source>
        <dbReference type="Proteomes" id="UP000479710"/>
    </source>
</evidence>
<dbReference type="OrthoDB" id="695134at2759"/>
<gene>
    <name evidence="2" type="ORF">E2562_007854</name>
</gene>
<organism evidence="2 3">
    <name type="scientific">Oryza meyeriana var. granulata</name>
    <dbReference type="NCBI Taxonomy" id="110450"/>
    <lineage>
        <taxon>Eukaryota</taxon>
        <taxon>Viridiplantae</taxon>
        <taxon>Streptophyta</taxon>
        <taxon>Embryophyta</taxon>
        <taxon>Tracheophyta</taxon>
        <taxon>Spermatophyta</taxon>
        <taxon>Magnoliopsida</taxon>
        <taxon>Liliopsida</taxon>
        <taxon>Poales</taxon>
        <taxon>Poaceae</taxon>
        <taxon>BOP clade</taxon>
        <taxon>Oryzoideae</taxon>
        <taxon>Oryzeae</taxon>
        <taxon>Oryzinae</taxon>
        <taxon>Oryza</taxon>
        <taxon>Oryza meyeriana</taxon>
    </lineage>
</organism>
<dbReference type="EMBL" id="SPHZ02000001">
    <property type="protein sequence ID" value="KAF0932049.1"/>
    <property type="molecule type" value="Genomic_DNA"/>
</dbReference>
<protein>
    <recommendedName>
        <fullName evidence="4">BED-type domain-containing protein</fullName>
    </recommendedName>
</protein>
<evidence type="ECO:0008006" key="4">
    <source>
        <dbReference type="Google" id="ProtNLM"/>
    </source>
</evidence>
<accession>A0A6G1F5D5</accession>
<dbReference type="Proteomes" id="UP000479710">
    <property type="component" value="Unassembled WGS sequence"/>
</dbReference>
<dbReference type="PANTHER" id="PTHR46951">
    <property type="entry name" value="BED-TYPE DOMAIN-CONTAINING PROTEIN"/>
    <property type="match status" value="1"/>
</dbReference>
<feature type="region of interest" description="Disordered" evidence="1">
    <location>
        <begin position="78"/>
        <end position="117"/>
    </location>
</feature>
<dbReference type="PANTHER" id="PTHR46951:SF2">
    <property type="entry name" value="BED-TYPE DOMAIN-CONTAINING PROTEIN"/>
    <property type="match status" value="1"/>
</dbReference>
<comment type="caution">
    <text evidence="2">The sequence shown here is derived from an EMBL/GenBank/DDBJ whole genome shotgun (WGS) entry which is preliminary data.</text>
</comment>
<name>A0A6G1F5D5_9ORYZ</name>
<reference evidence="2 3" key="1">
    <citation type="submission" date="2019-11" db="EMBL/GenBank/DDBJ databases">
        <title>Whole genome sequence of Oryza granulata.</title>
        <authorList>
            <person name="Li W."/>
        </authorList>
    </citation>
    <scope>NUCLEOTIDE SEQUENCE [LARGE SCALE GENOMIC DNA]</scope>
    <source>
        <strain evidence="3">cv. Menghai</strain>
        <tissue evidence="2">Leaf</tissue>
    </source>
</reference>
<dbReference type="AlphaFoldDB" id="A0A6G1F5D5"/>
<evidence type="ECO:0000256" key="1">
    <source>
        <dbReference type="SAM" id="MobiDB-lite"/>
    </source>
</evidence>
<sequence length="117" mass="13116">MSLKRNSDDIGWDYGVLVNPNNLNLIKCKLCGQEVSAGIYRLKLHIAGIRGQVKPCRKSSEEDKEKCKKAIDDSKKDKKARYAERQEDRDAVDLVGAPDADEDTTAAEVYRSTRSTI</sequence>
<evidence type="ECO:0000313" key="2">
    <source>
        <dbReference type="EMBL" id="KAF0932049.1"/>
    </source>
</evidence>
<proteinExistence type="predicted"/>
<feature type="compositionally biased region" description="Basic and acidic residues" evidence="1">
    <location>
        <begin position="78"/>
        <end position="92"/>
    </location>
</feature>